<feature type="region of interest" description="Disordered" evidence="2">
    <location>
        <begin position="509"/>
        <end position="535"/>
    </location>
</feature>
<reference evidence="3 4" key="1">
    <citation type="submission" date="2019-02" db="EMBL/GenBank/DDBJ databases">
        <title>Deep-cultivation of Planctomycetes and their phenomic and genomic characterization uncovers novel biology.</title>
        <authorList>
            <person name="Wiegand S."/>
            <person name="Jogler M."/>
            <person name="Boedeker C."/>
            <person name="Pinto D."/>
            <person name="Vollmers J."/>
            <person name="Rivas-Marin E."/>
            <person name="Kohn T."/>
            <person name="Peeters S.H."/>
            <person name="Heuer A."/>
            <person name="Rast P."/>
            <person name="Oberbeckmann S."/>
            <person name="Bunk B."/>
            <person name="Jeske O."/>
            <person name="Meyerdierks A."/>
            <person name="Storesund J.E."/>
            <person name="Kallscheuer N."/>
            <person name="Luecker S."/>
            <person name="Lage O.M."/>
            <person name="Pohl T."/>
            <person name="Merkel B.J."/>
            <person name="Hornburger P."/>
            <person name="Mueller R.-W."/>
            <person name="Bruemmer F."/>
            <person name="Labrenz M."/>
            <person name="Spormann A.M."/>
            <person name="Op den Camp H."/>
            <person name="Overmann J."/>
            <person name="Amann R."/>
            <person name="Jetten M.S.M."/>
            <person name="Mascher T."/>
            <person name="Medema M.H."/>
            <person name="Devos D.P."/>
            <person name="Kaster A.-K."/>
            <person name="Ovreas L."/>
            <person name="Rohde M."/>
            <person name="Galperin M.Y."/>
            <person name="Jogler C."/>
        </authorList>
    </citation>
    <scope>NUCLEOTIDE SEQUENCE [LARGE SCALE GENOMIC DNA]</scope>
    <source>
        <strain evidence="3 4">V22</strain>
    </source>
</reference>
<organism evidence="3 4">
    <name type="scientific">Calycomorphotria hydatis</name>
    <dbReference type="NCBI Taxonomy" id="2528027"/>
    <lineage>
        <taxon>Bacteria</taxon>
        <taxon>Pseudomonadati</taxon>
        <taxon>Planctomycetota</taxon>
        <taxon>Planctomycetia</taxon>
        <taxon>Planctomycetales</taxon>
        <taxon>Planctomycetaceae</taxon>
        <taxon>Calycomorphotria</taxon>
    </lineage>
</organism>
<dbReference type="Proteomes" id="UP000319976">
    <property type="component" value="Chromosome"/>
</dbReference>
<evidence type="ECO:0000313" key="3">
    <source>
        <dbReference type="EMBL" id="QDT63171.1"/>
    </source>
</evidence>
<sequence>MRDVHRSTRIDLIAAFAAAISIAMVFPNAFGETHVDPHDALDAKTWEASFSKSELNIVTHARQDQITKSGVAAERIHAVIQRAESRLLLSSALPHAQVLDELTLTVWLRATQPGAILGLRVVFPHQIDPRTGKTLHLYVEGDRYTRTGEWQQLSCKSNEKQLEDEVRRLRFLIGQQKLDLRDPFVDQAVLEHPGIPGTVDLVIDDLEFGPIVAPSNLPDPSTTALLNPQVEVSSPIEFRLGEVRVEGKPFFPRIAPYHSEPPESFAAAGFNVAWVPDYRDFSLLDQLQAQGVWSTAMPPRATDEEGRVLPTRHAELVPFPQETRPILFWNLGPRISRASLKELAEWRRQIRQADSQFDRPLLADVADGERVYSRYLDMLAASRHITHTTFGYKDYVDWLQEKRRTARPGTFFWTWIQTEPASGIAERRAEAGLKPVVIEPEQIRQQVYAALGAGARGIAYWKLSAFDDSNPLEEERRLTVTQLNLELSLVESMLATGVPVGTVQFNPTSHQLGSSGQRTHGETGTNTFLKRDTPWADDQSTRGIAEAAMLRTSKGLLMLPVWFGENAQLVPPQMAARDVEIVVPGVYESASAWEISTTGIRNLERKRVPGGIRIVIPQFDQTSMVLVTSDRSYLGTLQQRAEEMSEQSAKLQQRLAELKFHRVRSVYDELRGYGVKLPDGPQLFARAGELLGRSTIELDRRQYSSAAVTSAQANQLLRIVQYAHWRKAIRSMSSPLSSPYTIAYSSLPDHWRLISRLGESVPTLENSGNSLLSGDFESIDSLVTKGWEHSQNDSRELRAAAELHPEAKDGRYALRLVAHQEVGVEPQQHVNKSPVTVRTPPIAVKAGQLLHISGWIRIRRPVTGNADGVTLHDSLLGPPGALRWKNETGWQQFEMLREVYRDDEFTLTLTLHGMGDILFDNLRIIPHNPPPPKSTKPTTEEPSRLPAAGWLERIPYIPSLRGEQKP</sequence>
<dbReference type="EMBL" id="CP036316">
    <property type="protein sequence ID" value="QDT63171.1"/>
    <property type="molecule type" value="Genomic_DNA"/>
</dbReference>
<gene>
    <name evidence="3" type="ORF">V22_03890</name>
</gene>
<keyword evidence="1" id="KW-0175">Coiled coil</keyword>
<protein>
    <submittedName>
        <fullName evidence="3">Uncharacterized protein</fullName>
    </submittedName>
</protein>
<feature type="coiled-coil region" evidence="1">
    <location>
        <begin position="634"/>
        <end position="661"/>
    </location>
</feature>
<evidence type="ECO:0000256" key="1">
    <source>
        <dbReference type="SAM" id="Coils"/>
    </source>
</evidence>
<accession>A0A517T482</accession>
<dbReference type="RefSeq" id="WP_145259278.1">
    <property type="nucleotide sequence ID" value="NZ_CP036316.1"/>
</dbReference>
<feature type="compositionally biased region" description="Polar residues" evidence="2">
    <location>
        <begin position="509"/>
        <end position="528"/>
    </location>
</feature>
<keyword evidence="4" id="KW-1185">Reference proteome</keyword>
<dbReference type="KEGG" id="chya:V22_03890"/>
<proteinExistence type="predicted"/>
<feature type="region of interest" description="Disordered" evidence="2">
    <location>
        <begin position="925"/>
        <end position="948"/>
    </location>
</feature>
<dbReference type="OrthoDB" id="285961at2"/>
<dbReference type="Gene3D" id="2.60.120.260">
    <property type="entry name" value="Galactose-binding domain-like"/>
    <property type="match status" value="1"/>
</dbReference>
<evidence type="ECO:0000256" key="2">
    <source>
        <dbReference type="SAM" id="MobiDB-lite"/>
    </source>
</evidence>
<name>A0A517T482_9PLAN</name>
<evidence type="ECO:0000313" key="4">
    <source>
        <dbReference type="Proteomes" id="UP000319976"/>
    </source>
</evidence>
<dbReference type="AlphaFoldDB" id="A0A517T482"/>